<name>A0AAV9XUB3_9PEZI</name>
<reference evidence="2 3" key="1">
    <citation type="submission" date="2019-10" db="EMBL/GenBank/DDBJ databases">
        <authorList>
            <person name="Palmer J.M."/>
        </authorList>
    </citation>
    <scope>NUCLEOTIDE SEQUENCE [LARGE SCALE GENOMIC DNA]</scope>
    <source>
        <strain evidence="2 3">TWF694</strain>
    </source>
</reference>
<dbReference type="EMBL" id="JAVHJO010000001">
    <property type="protein sequence ID" value="KAK6544537.1"/>
    <property type="molecule type" value="Genomic_DNA"/>
</dbReference>
<evidence type="ECO:0000256" key="1">
    <source>
        <dbReference type="SAM" id="MobiDB-lite"/>
    </source>
</evidence>
<protein>
    <recommendedName>
        <fullName evidence="4">Nucleolar protein 16</fullName>
    </recommendedName>
</protein>
<keyword evidence="3" id="KW-1185">Reference proteome</keyword>
<sequence>MATTSAARRRNRRGNAAKKTSRKARNTKISSNNPTSLVAPKPSKKPTTLESQIPNLLLLGFQKGKHFEDMLKWFTDHGVTDRRKMNKMLQEQWGSCPKYSNALKKYWWNIQKQRHQYYAMIKREKRHIRAIQAQKSGLANMSAICTPARAICGSFNLDNGKVKKEEDDKRGTIDSGKKKERPRRIKNEIFKGVLNSKVGQSNTFGGDNYASGANKIPLPAKSLYSDFAKKASEVRYENGFFINKNGDKWVKLRKKTSDEELNKIAKRLEGVRFE</sequence>
<dbReference type="AlphaFoldDB" id="A0AAV9XUB3"/>
<proteinExistence type="predicted"/>
<gene>
    <name evidence="2" type="ORF">TWF694_001227</name>
</gene>
<comment type="caution">
    <text evidence="2">The sequence shown here is derived from an EMBL/GenBank/DDBJ whole genome shotgun (WGS) entry which is preliminary data.</text>
</comment>
<feature type="compositionally biased region" description="Basic residues" evidence="1">
    <location>
        <begin position="7"/>
        <end position="26"/>
    </location>
</feature>
<dbReference type="Proteomes" id="UP001365542">
    <property type="component" value="Unassembled WGS sequence"/>
</dbReference>
<feature type="compositionally biased region" description="Polar residues" evidence="1">
    <location>
        <begin position="27"/>
        <end position="36"/>
    </location>
</feature>
<evidence type="ECO:0008006" key="4">
    <source>
        <dbReference type="Google" id="ProtNLM"/>
    </source>
</evidence>
<organism evidence="2 3">
    <name type="scientific">Orbilia ellipsospora</name>
    <dbReference type="NCBI Taxonomy" id="2528407"/>
    <lineage>
        <taxon>Eukaryota</taxon>
        <taxon>Fungi</taxon>
        <taxon>Dikarya</taxon>
        <taxon>Ascomycota</taxon>
        <taxon>Pezizomycotina</taxon>
        <taxon>Orbiliomycetes</taxon>
        <taxon>Orbiliales</taxon>
        <taxon>Orbiliaceae</taxon>
        <taxon>Orbilia</taxon>
    </lineage>
</organism>
<evidence type="ECO:0000313" key="2">
    <source>
        <dbReference type="EMBL" id="KAK6544537.1"/>
    </source>
</evidence>
<accession>A0AAV9XUB3</accession>
<evidence type="ECO:0000313" key="3">
    <source>
        <dbReference type="Proteomes" id="UP001365542"/>
    </source>
</evidence>
<feature type="region of interest" description="Disordered" evidence="1">
    <location>
        <begin position="1"/>
        <end position="49"/>
    </location>
</feature>